<protein>
    <submittedName>
        <fullName evidence="2">Uncharacterized protein</fullName>
    </submittedName>
</protein>
<dbReference type="RefSeq" id="WP_150885164.1">
    <property type="nucleotide sequence ID" value="NZ_CP032452.1"/>
</dbReference>
<evidence type="ECO:0000313" key="3">
    <source>
        <dbReference type="Proteomes" id="UP000326961"/>
    </source>
</evidence>
<reference evidence="2 3" key="1">
    <citation type="submission" date="2018-09" db="EMBL/GenBank/DDBJ databases">
        <title>A clostridial neurotoxin that targets Anopheles mosquitoes.</title>
        <authorList>
            <person name="Contreras E."/>
            <person name="Masuyer G."/>
            <person name="Qureshi N."/>
            <person name="Chawla S."/>
            <person name="Lim H.L."/>
            <person name="Chen J."/>
            <person name="Stenmark P."/>
            <person name="Gill S."/>
        </authorList>
    </citation>
    <scope>NUCLEOTIDE SEQUENCE [LARGE SCALE GENOMIC DNA]</scope>
    <source>
        <strain evidence="2 3">Cbm</strain>
    </source>
</reference>
<evidence type="ECO:0000313" key="2">
    <source>
        <dbReference type="EMBL" id="QEZ67459.1"/>
    </source>
</evidence>
<dbReference type="AlphaFoldDB" id="A0A5P3X994"/>
<organism evidence="2 3">
    <name type="scientific">Paraclostridium bifermentans</name>
    <name type="common">Clostridium bifermentans</name>
    <dbReference type="NCBI Taxonomy" id="1490"/>
    <lineage>
        <taxon>Bacteria</taxon>
        <taxon>Bacillati</taxon>
        <taxon>Bacillota</taxon>
        <taxon>Clostridia</taxon>
        <taxon>Peptostreptococcales</taxon>
        <taxon>Peptostreptococcaceae</taxon>
        <taxon>Paraclostridium</taxon>
    </lineage>
</organism>
<accession>A0A5P3X994</accession>
<dbReference type="EMBL" id="CP032452">
    <property type="protein sequence ID" value="QEZ67459.1"/>
    <property type="molecule type" value="Genomic_DNA"/>
</dbReference>
<evidence type="ECO:0000256" key="1">
    <source>
        <dbReference type="SAM" id="Coils"/>
    </source>
</evidence>
<sequence>MDSLVRIKEILQTQIEVTQGMFNRAIEKEVSAKEENYMSFYTEALKNKIEAWEQTLEFVNTEIEKVERELEELEIFKANTHETYFG</sequence>
<gene>
    <name evidence="2" type="ORF">D4A35_00375</name>
</gene>
<dbReference type="Proteomes" id="UP000326961">
    <property type="component" value="Chromosome"/>
</dbReference>
<keyword evidence="1" id="KW-0175">Coiled coil</keyword>
<feature type="coiled-coil region" evidence="1">
    <location>
        <begin position="42"/>
        <end position="83"/>
    </location>
</feature>
<proteinExistence type="predicted"/>
<name>A0A5P3X994_PARBF</name>